<evidence type="ECO:0000256" key="1">
    <source>
        <dbReference type="SAM" id="MobiDB-lite"/>
    </source>
</evidence>
<accession>A0A919FDU5</accession>
<evidence type="ECO:0000313" key="4">
    <source>
        <dbReference type="Proteomes" id="UP000617734"/>
    </source>
</evidence>
<dbReference type="AlphaFoldDB" id="A0A919FDU5"/>
<keyword evidence="4" id="KW-1185">Reference proteome</keyword>
<feature type="chain" id="PRO_5039060462" description="DUF732 domain-containing protein" evidence="2">
    <location>
        <begin position="31"/>
        <end position="183"/>
    </location>
</feature>
<organism evidence="3 4">
    <name type="scientific">Kitasatospora indigofera</name>
    <dbReference type="NCBI Taxonomy" id="67307"/>
    <lineage>
        <taxon>Bacteria</taxon>
        <taxon>Bacillati</taxon>
        <taxon>Actinomycetota</taxon>
        <taxon>Actinomycetes</taxon>
        <taxon>Kitasatosporales</taxon>
        <taxon>Streptomycetaceae</taxon>
        <taxon>Kitasatospora</taxon>
    </lineage>
</organism>
<feature type="compositionally biased region" description="Low complexity" evidence="1">
    <location>
        <begin position="23"/>
        <end position="44"/>
    </location>
</feature>
<evidence type="ECO:0008006" key="5">
    <source>
        <dbReference type="Google" id="ProtNLM"/>
    </source>
</evidence>
<proteinExistence type="predicted"/>
<evidence type="ECO:0000256" key="2">
    <source>
        <dbReference type="SAM" id="SignalP"/>
    </source>
</evidence>
<feature type="compositionally biased region" description="Low complexity" evidence="1">
    <location>
        <begin position="71"/>
        <end position="85"/>
    </location>
</feature>
<dbReference type="PROSITE" id="PS51257">
    <property type="entry name" value="PROKAR_LIPOPROTEIN"/>
    <property type="match status" value="1"/>
</dbReference>
<evidence type="ECO:0000313" key="3">
    <source>
        <dbReference type="EMBL" id="GHH62690.1"/>
    </source>
</evidence>
<feature type="region of interest" description="Disordered" evidence="1">
    <location>
        <begin position="23"/>
        <end position="99"/>
    </location>
</feature>
<reference evidence="3" key="1">
    <citation type="journal article" date="2014" name="Int. J. Syst. Evol. Microbiol.">
        <title>Complete genome sequence of Corynebacterium casei LMG S-19264T (=DSM 44701T), isolated from a smear-ripened cheese.</title>
        <authorList>
            <consortium name="US DOE Joint Genome Institute (JGI-PGF)"/>
            <person name="Walter F."/>
            <person name="Albersmeier A."/>
            <person name="Kalinowski J."/>
            <person name="Ruckert C."/>
        </authorList>
    </citation>
    <scope>NUCLEOTIDE SEQUENCE</scope>
    <source>
        <strain evidence="3">JCM 4646</strain>
    </source>
</reference>
<feature type="signal peptide" evidence="2">
    <location>
        <begin position="1"/>
        <end position="30"/>
    </location>
</feature>
<feature type="compositionally biased region" description="Low complexity" evidence="1">
    <location>
        <begin position="52"/>
        <end position="65"/>
    </location>
</feature>
<sequence length="183" mass="17970">MAMRTRLLAATLTAAAALTLTACSSGSGSAASAPSTATPASSGPAAPPASPTSPAADAPGSASPGDPAPADPTAADPAAPAATAKPSPPADAGLPPKPDSALLAKLVGALDAIDRDIVAGDPDKAAERARNTCQDIYRYPKDKAKLVDLTNQRFTSAKHPSGWGPEQAAKILEAVRGAVCPTS</sequence>
<dbReference type="EMBL" id="BNBO01000004">
    <property type="protein sequence ID" value="GHH62690.1"/>
    <property type="molecule type" value="Genomic_DNA"/>
</dbReference>
<dbReference type="Proteomes" id="UP000617734">
    <property type="component" value="Unassembled WGS sequence"/>
</dbReference>
<reference evidence="3" key="2">
    <citation type="submission" date="2020-09" db="EMBL/GenBank/DDBJ databases">
        <authorList>
            <person name="Sun Q."/>
            <person name="Ohkuma M."/>
        </authorList>
    </citation>
    <scope>NUCLEOTIDE SEQUENCE</scope>
    <source>
        <strain evidence="3">JCM 4646</strain>
    </source>
</reference>
<keyword evidence="2" id="KW-0732">Signal</keyword>
<comment type="caution">
    <text evidence="3">The sequence shown here is derived from an EMBL/GenBank/DDBJ whole genome shotgun (WGS) entry which is preliminary data.</text>
</comment>
<gene>
    <name evidence="3" type="ORF">GCM10018781_10960</name>
</gene>
<name>A0A919FDU5_9ACTN</name>
<protein>
    <recommendedName>
        <fullName evidence="5">DUF732 domain-containing protein</fullName>
    </recommendedName>
</protein>